<name>A0A256GIW4_9HYPH</name>
<protein>
    <submittedName>
        <fullName evidence="2">RecF/RecN/SMC N terminal domain protein</fullName>
    </submittedName>
</protein>
<comment type="caution">
    <text evidence="2">The sequence shown here is derived from an EMBL/GenBank/DDBJ whole genome shotgun (WGS) entry which is preliminary data.</text>
</comment>
<dbReference type="AlphaFoldDB" id="A0A256GIW4"/>
<dbReference type="PANTHER" id="PTHR32182">
    <property type="entry name" value="DNA REPLICATION AND REPAIR PROTEIN RECF"/>
    <property type="match status" value="1"/>
</dbReference>
<proteinExistence type="predicted"/>
<organism evidence="2 3">
    <name type="scientific">Brucella pseudogrignonensis</name>
    <dbReference type="NCBI Taxonomy" id="419475"/>
    <lineage>
        <taxon>Bacteria</taxon>
        <taxon>Pseudomonadati</taxon>
        <taxon>Pseudomonadota</taxon>
        <taxon>Alphaproteobacteria</taxon>
        <taxon>Hyphomicrobiales</taxon>
        <taxon>Brucellaceae</taxon>
        <taxon>Brucella/Ochrobactrum group</taxon>
        <taxon>Brucella</taxon>
    </lineage>
</organism>
<dbReference type="GO" id="GO:0000731">
    <property type="term" value="P:DNA synthesis involved in DNA repair"/>
    <property type="evidence" value="ECO:0007669"/>
    <property type="project" value="TreeGrafter"/>
</dbReference>
<dbReference type="PANTHER" id="PTHR32182:SF0">
    <property type="entry name" value="DNA REPLICATION AND REPAIR PROTEIN RECF"/>
    <property type="match status" value="1"/>
</dbReference>
<dbReference type="InterPro" id="IPR038729">
    <property type="entry name" value="Rad50/SbcC_AAA"/>
</dbReference>
<dbReference type="GO" id="GO:0006302">
    <property type="term" value="P:double-strand break repair"/>
    <property type="evidence" value="ECO:0007669"/>
    <property type="project" value="InterPro"/>
</dbReference>
<evidence type="ECO:0000313" key="2">
    <source>
        <dbReference type="EMBL" id="OYR26561.1"/>
    </source>
</evidence>
<dbReference type="Gene3D" id="3.40.50.300">
    <property type="entry name" value="P-loop containing nucleotide triphosphate hydrolases"/>
    <property type="match status" value="2"/>
</dbReference>
<evidence type="ECO:0000259" key="1">
    <source>
        <dbReference type="Pfam" id="PF13476"/>
    </source>
</evidence>
<dbReference type="RefSeq" id="WP_094543591.1">
    <property type="nucleotide sequence ID" value="NZ_JBHEEM010000020.1"/>
</dbReference>
<dbReference type="EMBL" id="NNRM01000018">
    <property type="protein sequence ID" value="OYR26561.1"/>
    <property type="molecule type" value="Genomic_DNA"/>
</dbReference>
<gene>
    <name evidence="2" type="ORF">CEV34_2250</name>
</gene>
<sequence length="829" mass="89338">MADPYFLQSLSLTGFRAYLQPKTFDFSKKRCLAIFAPNGSGKSSFIDALEFMLSKEGTLDRLGQRTINNQAGPIALAHNLAEEAKIVPAVAIGVISGKDLTNGSRAAAGAKRPIPAVATTINTCFAVPPIIRGHALRTFVEIHTPEQRYADVANWLQLGPLVDVQKNLRSLRTQIKTAAEDQTALQRVDAQLAKETTQAVKSWDAAAVLSHANTLIIGPLDPALVLTTLAALDPAYVELETRAKAEENKIGLAGLRQIRSAAAGLWLETKGADSDEIVVIGAISTFDSAVTMLMAAESKEAEERDKAAGTVFQALWKAAEPLFAEGAPAPEVCPVCITPIADTVAGGPEVIRDHVAKHLEELADYAAAKKTRDDAKTAATKAHTQLVASLPALIGLLGDGDAALKSDLVAYQAGVAGWPKSAAASSASIVASISKLLTTLDKAISDIEVKQGDHTYIKAKAKIDRLLELDGERDLALRTNEELGTLSDALTVQAATISAEIRKKIQALLDKLQAPMNDIYKMIQGAGAKLIRLELPGEDDSNQQRLNLLIDFAANRTGVQPGGYLSDSQIHSVALALRMAAIKQFNANAPIIALDDIVTSYDADHRRTIAALIATMFGDCQILITTHDERFFNYLKDQLEAKTWHFTRIIGLDPAYGPRFADHKVSDEMIEARWADGQSAANEMRQAEEEWLLGLCRDFGVSVRIRPLEKAYSYERSELASALGGLLKDAKLEPALVPGVNNRFLTSLATGTIENFGSHFQDVLYGDGSIGDEKTRWEEFKTFRSQFACKKCSRTKFQRPLTLKKPVCAHGGCEAQFEFAAAGAGAGAA</sequence>
<evidence type="ECO:0000313" key="3">
    <source>
        <dbReference type="Proteomes" id="UP000216188"/>
    </source>
</evidence>
<dbReference type="SUPFAM" id="SSF52540">
    <property type="entry name" value="P-loop containing nucleoside triphosphate hydrolases"/>
    <property type="match status" value="1"/>
</dbReference>
<dbReference type="GO" id="GO:0016887">
    <property type="term" value="F:ATP hydrolysis activity"/>
    <property type="evidence" value="ECO:0007669"/>
    <property type="project" value="InterPro"/>
</dbReference>
<accession>A0A256GIW4</accession>
<reference evidence="2 3" key="1">
    <citation type="submission" date="2017-07" db="EMBL/GenBank/DDBJ databases">
        <title>Phylogenetic study on the rhizospheric bacterium Ochrobactrum sp. A44.</title>
        <authorList>
            <person name="Krzyzanowska D.M."/>
            <person name="Ossowicki A."/>
            <person name="Rajewska M."/>
            <person name="Maciag T."/>
            <person name="Kaczynski Z."/>
            <person name="Czerwicka M."/>
            <person name="Jafra S."/>
        </authorList>
    </citation>
    <scope>NUCLEOTIDE SEQUENCE [LARGE SCALE GENOMIC DNA]</scope>
    <source>
        <strain evidence="2 3">CCUG 30717</strain>
    </source>
</reference>
<dbReference type="Pfam" id="PF13476">
    <property type="entry name" value="AAA_23"/>
    <property type="match status" value="1"/>
</dbReference>
<dbReference type="InterPro" id="IPR027417">
    <property type="entry name" value="P-loop_NTPase"/>
</dbReference>
<keyword evidence="3" id="KW-1185">Reference proteome</keyword>
<feature type="domain" description="Rad50/SbcC-type AAA" evidence="1">
    <location>
        <begin position="9"/>
        <end position="57"/>
    </location>
</feature>
<dbReference type="Proteomes" id="UP000216188">
    <property type="component" value="Unassembled WGS sequence"/>
</dbReference>